<dbReference type="EMBL" id="BPNN01000109">
    <property type="protein sequence ID" value="GJA65636.1"/>
    <property type="molecule type" value="Genomic_DNA"/>
</dbReference>
<gene>
    <name evidence="1" type="ORF">KAM351_42470</name>
</gene>
<dbReference type="Proteomes" id="UP000886934">
    <property type="component" value="Unassembled WGS sequence"/>
</dbReference>
<proteinExistence type="predicted"/>
<accession>A0A7I8HYM6</accession>
<protein>
    <submittedName>
        <fullName evidence="1">Uncharacterized protein</fullName>
    </submittedName>
</protein>
<dbReference type="AlphaFoldDB" id="A0A7I8HYM6"/>
<comment type="caution">
    <text evidence="1">The sequence shown here is derived from an EMBL/GenBank/DDBJ whole genome shotgun (WGS) entry which is preliminary data.</text>
</comment>
<name>A0A7I8HYM6_AERCA</name>
<organism evidence="1 2">
    <name type="scientific">Aeromonas caviae</name>
    <name type="common">Aeromonas punctata</name>
    <dbReference type="NCBI Taxonomy" id="648"/>
    <lineage>
        <taxon>Bacteria</taxon>
        <taxon>Pseudomonadati</taxon>
        <taxon>Pseudomonadota</taxon>
        <taxon>Gammaproteobacteria</taxon>
        <taxon>Aeromonadales</taxon>
        <taxon>Aeromonadaceae</taxon>
        <taxon>Aeromonas</taxon>
    </lineage>
</organism>
<sequence length="80" mass="8102">MPPLAGEGATDPTSCLPLAGESKADLAIGSTLDPNLTLLARLGMAVHLPLVKGEAVRGLPVWAKRGAGVQICSQVCTQAP</sequence>
<evidence type="ECO:0000313" key="1">
    <source>
        <dbReference type="EMBL" id="GJA65636.1"/>
    </source>
</evidence>
<evidence type="ECO:0000313" key="2">
    <source>
        <dbReference type="Proteomes" id="UP000886934"/>
    </source>
</evidence>
<reference evidence="1" key="1">
    <citation type="submission" date="2021-07" db="EMBL/GenBank/DDBJ databases">
        <title>Draft genome sequence of carbapenem-resistant Aeromonas spp. in Japan.</title>
        <authorList>
            <person name="Maehana S."/>
            <person name="Suzuki M."/>
            <person name="Kitasato H."/>
        </authorList>
    </citation>
    <scope>NUCLEOTIDE SEQUENCE</scope>
    <source>
        <strain evidence="1">KAM351</strain>
    </source>
</reference>